<gene>
    <name evidence="1" type="ORF">SCHCODRAFT_257891</name>
</gene>
<keyword evidence="2" id="KW-1185">Reference proteome</keyword>
<dbReference type="OrthoDB" id="2841294at2759"/>
<reference evidence="1 2" key="1">
    <citation type="journal article" date="2010" name="Nat. Biotechnol.">
        <title>Genome sequence of the model mushroom Schizophyllum commune.</title>
        <authorList>
            <person name="Ohm R.A."/>
            <person name="de Jong J.F."/>
            <person name="Lugones L.G."/>
            <person name="Aerts A."/>
            <person name="Kothe E."/>
            <person name="Stajich J.E."/>
            <person name="de Vries R.P."/>
            <person name="Record E."/>
            <person name="Levasseur A."/>
            <person name="Baker S.E."/>
            <person name="Bartholomew K.A."/>
            <person name="Coutinho P.M."/>
            <person name="Erdmann S."/>
            <person name="Fowler T.J."/>
            <person name="Gathman A.C."/>
            <person name="Lombard V."/>
            <person name="Henrissat B."/>
            <person name="Knabe N."/>
            <person name="Kuees U."/>
            <person name="Lilly W.W."/>
            <person name="Lindquist E."/>
            <person name="Lucas S."/>
            <person name="Magnuson J.K."/>
            <person name="Piumi F."/>
            <person name="Raudaskoski M."/>
            <person name="Salamov A."/>
            <person name="Schmutz J."/>
            <person name="Schwarze F.W.M.R."/>
            <person name="vanKuyk P.A."/>
            <person name="Horton J.S."/>
            <person name="Grigoriev I.V."/>
            <person name="Woesten H.A.B."/>
        </authorList>
    </citation>
    <scope>NUCLEOTIDE SEQUENCE [LARGE SCALE GENOMIC DNA]</scope>
    <source>
        <strain evidence="2">H4-8 / FGSC 9210</strain>
    </source>
</reference>
<dbReference type="eggNOG" id="ENOG502T0B8">
    <property type="taxonomic scope" value="Eukaryota"/>
</dbReference>
<evidence type="ECO:0000313" key="1">
    <source>
        <dbReference type="EMBL" id="EFI94313.1"/>
    </source>
</evidence>
<proteinExistence type="predicted"/>
<dbReference type="InParanoid" id="D8QB95"/>
<dbReference type="EMBL" id="GL377309">
    <property type="protein sequence ID" value="EFI94313.1"/>
    <property type="molecule type" value="Genomic_DNA"/>
</dbReference>
<accession>D8QB95</accession>
<organism evidence="2">
    <name type="scientific">Schizophyllum commune (strain H4-8 / FGSC 9210)</name>
    <name type="common">Split gill fungus</name>
    <dbReference type="NCBI Taxonomy" id="578458"/>
    <lineage>
        <taxon>Eukaryota</taxon>
        <taxon>Fungi</taxon>
        <taxon>Dikarya</taxon>
        <taxon>Basidiomycota</taxon>
        <taxon>Agaricomycotina</taxon>
        <taxon>Agaricomycetes</taxon>
        <taxon>Agaricomycetidae</taxon>
        <taxon>Agaricales</taxon>
        <taxon>Schizophyllaceae</taxon>
        <taxon>Schizophyllum</taxon>
    </lineage>
</organism>
<dbReference type="VEuPathDB" id="FungiDB:SCHCODRAFT_02633499"/>
<sequence>MTEVEGVLKDAFTVLAALLSAASTALAQNIQLSSPTANATLTPGQNTTVQVSFPNSLTGAQHVSLVIGLASCSSGSGCPTDAYFGLGKPLYVGGFDPQYHESALPPYQNFSVQIPEDASGVNLLTVAHFMLLGASTTPVLDFSNATVTVGSN</sequence>
<name>D8QB95_SCHCM</name>
<dbReference type="HOGENOM" id="CLU_137500_0_0_1"/>
<dbReference type="Proteomes" id="UP000007431">
    <property type="component" value="Unassembled WGS sequence"/>
</dbReference>
<evidence type="ECO:0000313" key="2">
    <source>
        <dbReference type="Proteomes" id="UP000007431"/>
    </source>
</evidence>
<dbReference type="Pfam" id="PF19271">
    <property type="entry name" value="Nis1"/>
    <property type="match status" value="1"/>
</dbReference>
<protein>
    <submittedName>
        <fullName evidence="1">Uncharacterized protein</fullName>
    </submittedName>
</protein>
<dbReference type="AlphaFoldDB" id="D8QB95"/>
<dbReference type="OMA" id="QINVAHA"/>
<dbReference type="InterPro" id="IPR045469">
    <property type="entry name" value="Nis1"/>
</dbReference>